<dbReference type="Gene3D" id="3.40.390.10">
    <property type="entry name" value="Collagenase (Catalytic Domain)"/>
    <property type="match status" value="1"/>
</dbReference>
<sequence>MNKPRCSLGDYPMGYSAFRPWPNTTLKWKLNNQIPTFGREKTRIHLQEAFDDWARYAPL</sequence>
<gene>
    <name evidence="1" type="ORF">SMN809_LOCUS54187</name>
    <name evidence="2" type="ORF">SMN809_LOCUS54669</name>
</gene>
<protein>
    <submittedName>
        <fullName evidence="1">Uncharacterized protein</fullName>
    </submittedName>
</protein>
<accession>A0A8S3CU62</accession>
<dbReference type="AlphaFoldDB" id="A0A8S3CU62"/>
<comment type="caution">
    <text evidence="1">The sequence shown here is derived from an EMBL/GenBank/DDBJ whole genome shotgun (WGS) entry which is preliminary data.</text>
</comment>
<dbReference type="EMBL" id="CAJOBI010188295">
    <property type="protein sequence ID" value="CAF4952438.1"/>
    <property type="molecule type" value="Genomic_DNA"/>
</dbReference>
<proteinExistence type="predicted"/>
<evidence type="ECO:0000313" key="2">
    <source>
        <dbReference type="EMBL" id="CAF4962146.1"/>
    </source>
</evidence>
<name>A0A8S3CU62_9BILA</name>
<feature type="non-terminal residue" evidence="1">
    <location>
        <position position="1"/>
    </location>
</feature>
<organism evidence="1 3">
    <name type="scientific">Rotaria magnacalcarata</name>
    <dbReference type="NCBI Taxonomy" id="392030"/>
    <lineage>
        <taxon>Eukaryota</taxon>
        <taxon>Metazoa</taxon>
        <taxon>Spiralia</taxon>
        <taxon>Gnathifera</taxon>
        <taxon>Rotifera</taxon>
        <taxon>Eurotatoria</taxon>
        <taxon>Bdelloidea</taxon>
        <taxon>Philodinida</taxon>
        <taxon>Philodinidae</taxon>
        <taxon>Rotaria</taxon>
    </lineage>
</organism>
<dbReference type="GO" id="GO:0008237">
    <property type="term" value="F:metallopeptidase activity"/>
    <property type="evidence" value="ECO:0007669"/>
    <property type="project" value="InterPro"/>
</dbReference>
<feature type="non-terminal residue" evidence="1">
    <location>
        <position position="59"/>
    </location>
</feature>
<dbReference type="Proteomes" id="UP000676336">
    <property type="component" value="Unassembled WGS sequence"/>
</dbReference>
<evidence type="ECO:0000313" key="3">
    <source>
        <dbReference type="Proteomes" id="UP000676336"/>
    </source>
</evidence>
<dbReference type="InterPro" id="IPR024079">
    <property type="entry name" value="MetalloPept_cat_dom_sf"/>
</dbReference>
<evidence type="ECO:0000313" key="1">
    <source>
        <dbReference type="EMBL" id="CAF4952438.1"/>
    </source>
</evidence>
<reference evidence="1" key="1">
    <citation type="submission" date="2021-02" db="EMBL/GenBank/DDBJ databases">
        <authorList>
            <person name="Nowell W R."/>
        </authorList>
    </citation>
    <scope>NUCLEOTIDE SEQUENCE</scope>
</reference>
<dbReference type="EMBL" id="CAJOBI010191315">
    <property type="protein sequence ID" value="CAF4962146.1"/>
    <property type="molecule type" value="Genomic_DNA"/>
</dbReference>